<keyword evidence="4 8" id="KW-0812">Transmembrane</keyword>
<dbReference type="PROSITE" id="PS52016">
    <property type="entry name" value="TONB_DEPENDENT_REC_3"/>
    <property type="match status" value="1"/>
</dbReference>
<gene>
    <name evidence="13" type="ORF">GAB14E_3877</name>
</gene>
<organism evidence="13 14">
    <name type="scientific">Colwellia psychrerythraea</name>
    <name type="common">Vibrio psychroerythus</name>
    <dbReference type="NCBI Taxonomy" id="28229"/>
    <lineage>
        <taxon>Bacteria</taxon>
        <taxon>Pseudomonadati</taxon>
        <taxon>Pseudomonadota</taxon>
        <taxon>Gammaproteobacteria</taxon>
        <taxon>Alteromonadales</taxon>
        <taxon>Colwelliaceae</taxon>
        <taxon>Colwellia</taxon>
    </lineage>
</organism>
<dbReference type="SUPFAM" id="SSF56935">
    <property type="entry name" value="Porins"/>
    <property type="match status" value="1"/>
</dbReference>
<dbReference type="GO" id="GO:0009279">
    <property type="term" value="C:cell outer membrane"/>
    <property type="evidence" value="ECO:0007669"/>
    <property type="project" value="UniProtKB-SubCell"/>
</dbReference>
<dbReference type="RefSeq" id="WP_052093965.1">
    <property type="nucleotide sequence ID" value="NZ_JQEC01000054.1"/>
</dbReference>
<keyword evidence="13" id="KW-0675">Receptor</keyword>
<dbReference type="InterPro" id="IPR039426">
    <property type="entry name" value="TonB-dep_rcpt-like"/>
</dbReference>
<dbReference type="PANTHER" id="PTHR30069">
    <property type="entry name" value="TONB-DEPENDENT OUTER MEMBRANE RECEPTOR"/>
    <property type="match status" value="1"/>
</dbReference>
<evidence type="ECO:0000256" key="6">
    <source>
        <dbReference type="ARBA" id="ARBA00023136"/>
    </source>
</evidence>
<evidence type="ECO:0000256" key="2">
    <source>
        <dbReference type="ARBA" id="ARBA00022448"/>
    </source>
</evidence>
<evidence type="ECO:0000256" key="10">
    <source>
        <dbReference type="SAM" id="SignalP"/>
    </source>
</evidence>
<evidence type="ECO:0000256" key="8">
    <source>
        <dbReference type="PROSITE-ProRule" id="PRU01360"/>
    </source>
</evidence>
<evidence type="ECO:0000256" key="7">
    <source>
        <dbReference type="ARBA" id="ARBA00023237"/>
    </source>
</evidence>
<dbReference type="Gene3D" id="2.40.170.20">
    <property type="entry name" value="TonB-dependent receptor, beta-barrel domain"/>
    <property type="match status" value="1"/>
</dbReference>
<keyword evidence="7 8" id="KW-0998">Cell outer membrane</keyword>
<evidence type="ECO:0000256" key="9">
    <source>
        <dbReference type="RuleBase" id="RU003357"/>
    </source>
</evidence>
<keyword evidence="6 8" id="KW-0472">Membrane</keyword>
<keyword evidence="10" id="KW-0732">Signal</keyword>
<comment type="subcellular location">
    <subcellularLocation>
        <location evidence="1 8">Cell outer membrane</location>
        <topology evidence="1 8">Multi-pass membrane protein</topology>
    </subcellularLocation>
</comment>
<dbReference type="EMBL" id="JQEC01000054">
    <property type="protein sequence ID" value="KGJ89716.1"/>
    <property type="molecule type" value="Genomic_DNA"/>
</dbReference>
<name>A0A099KH94_COLPS</name>
<feature type="domain" description="TonB-dependent receptor-like beta-barrel" evidence="11">
    <location>
        <begin position="230"/>
        <end position="707"/>
    </location>
</feature>
<evidence type="ECO:0000259" key="11">
    <source>
        <dbReference type="Pfam" id="PF00593"/>
    </source>
</evidence>
<dbReference type="OrthoDB" id="5332150at2"/>
<reference evidence="13 14" key="1">
    <citation type="submission" date="2014-08" db="EMBL/GenBank/DDBJ databases">
        <title>Genomic and Phenotypic Diversity of Colwellia psychrerythraea strains from Disparate Marine Basins.</title>
        <authorList>
            <person name="Techtmann S.M."/>
            <person name="Stelling S.C."/>
            <person name="Utturkar S.M."/>
            <person name="Alshibli N."/>
            <person name="Harris A."/>
            <person name="Brown S.D."/>
            <person name="Hazen T.C."/>
        </authorList>
    </citation>
    <scope>NUCLEOTIDE SEQUENCE [LARGE SCALE GENOMIC DNA]</scope>
    <source>
        <strain evidence="13 14">GAB14E</strain>
    </source>
</reference>
<comment type="similarity">
    <text evidence="8 9">Belongs to the TonB-dependent receptor family.</text>
</comment>
<evidence type="ECO:0000313" key="13">
    <source>
        <dbReference type="EMBL" id="KGJ89716.1"/>
    </source>
</evidence>
<dbReference type="InterPro" id="IPR037066">
    <property type="entry name" value="Plug_dom_sf"/>
</dbReference>
<dbReference type="InterPro" id="IPR000531">
    <property type="entry name" value="Beta-barrel_TonB"/>
</dbReference>
<keyword evidence="3 8" id="KW-1134">Transmembrane beta strand</keyword>
<protein>
    <submittedName>
        <fullName evidence="13">TonB-dependent receptor</fullName>
    </submittedName>
</protein>
<dbReference type="InterPro" id="IPR036942">
    <property type="entry name" value="Beta-barrel_TonB_sf"/>
</dbReference>
<dbReference type="GO" id="GO:0044718">
    <property type="term" value="P:siderophore transmembrane transport"/>
    <property type="evidence" value="ECO:0007669"/>
    <property type="project" value="TreeGrafter"/>
</dbReference>
<feature type="signal peptide" evidence="10">
    <location>
        <begin position="1"/>
        <end position="28"/>
    </location>
</feature>
<evidence type="ECO:0000256" key="5">
    <source>
        <dbReference type="ARBA" id="ARBA00023077"/>
    </source>
</evidence>
<dbReference type="AlphaFoldDB" id="A0A099KH94"/>
<evidence type="ECO:0000313" key="14">
    <source>
        <dbReference type="Proteomes" id="UP000029868"/>
    </source>
</evidence>
<feature type="domain" description="TonB-dependent receptor plug" evidence="12">
    <location>
        <begin position="69"/>
        <end position="156"/>
    </location>
</feature>
<evidence type="ECO:0000256" key="4">
    <source>
        <dbReference type="ARBA" id="ARBA00022692"/>
    </source>
</evidence>
<proteinExistence type="inferred from homology"/>
<keyword evidence="5 9" id="KW-0798">TonB box</keyword>
<sequence length="748" mass="81700">MNFTLKPLAVAVNLVVLGSSVLAFPTLADDIQGAVKDYQNNKDIEIITISNQRHNMLNDNQSYAQGKTTEADLANWLASVPGANINSNGPITGIAQYRGLFGDRVATSLDGHPIVGAGPNAMDTPLSYSTPLIVDSMTVYRGIAPVSAGMNTLGGAIDIKMRKAEVMNSKATQVSGDLQAGYRSNNSASTFSGVTNIAKGDVAVLLYGNTQAGDDMESGDGTVISPTEFDKTQAGFDVRYSVESNTVGLSYHYTKTTDSGTPALPMDIEYIESQRINIDGNFQLAQWQGEWSLGYLDADHGMTNFEMRVHEPMKQRRNTALADTTDFKFILSRELSFGDFSLGEIAFGIDGYLASHDSVITNPSDNMFEVVNFNNVQDDRFGIFTEWQNQYGQTDVQFGVRLKHAISNADEVNTSMANMPMSGMAHNMENMNSAMDSTMGSMNDMGSSMPMASMGELASDLENDFNNADRQISDTNVDIALSTQTQLSEGLSLYIGAGVKSRAPSYQERYLWTPMESTGGLADGHTYIGDINLKSETAYQGDLGLTWQSSDFVIAPHIFYQNIDNYIQGTPLEEEYSSAKMMASMMSGDENPLKFSNVDAKLYGADVNWYYNISDNFQLSGIASYVKGERRDSDDNLYRIAPLNGQVSFSYHDENIITNLTLAAVAAQDDVSLTNTEQATAGYGLVNVDVEYFVTTGFTIRGGVDNLFNREYQNHLGGYNRVKDVGTPVMTRLPSEGISAWIEATYSF</sequence>
<dbReference type="Pfam" id="PF00593">
    <property type="entry name" value="TonB_dep_Rec_b-barrel"/>
    <property type="match status" value="1"/>
</dbReference>
<dbReference type="InterPro" id="IPR012910">
    <property type="entry name" value="Plug_dom"/>
</dbReference>
<accession>A0A099KH94</accession>
<keyword evidence="2 8" id="KW-0813">Transport</keyword>
<dbReference type="PATRIC" id="fig|28229.3.peg.3805"/>
<dbReference type="Pfam" id="PF07715">
    <property type="entry name" value="Plug"/>
    <property type="match status" value="1"/>
</dbReference>
<evidence type="ECO:0000259" key="12">
    <source>
        <dbReference type="Pfam" id="PF07715"/>
    </source>
</evidence>
<feature type="chain" id="PRO_5001948647" evidence="10">
    <location>
        <begin position="29"/>
        <end position="748"/>
    </location>
</feature>
<dbReference type="PANTHER" id="PTHR30069:SF49">
    <property type="entry name" value="OUTER MEMBRANE PROTEIN C"/>
    <property type="match status" value="1"/>
</dbReference>
<dbReference type="Proteomes" id="UP000029868">
    <property type="component" value="Unassembled WGS sequence"/>
</dbReference>
<evidence type="ECO:0000256" key="1">
    <source>
        <dbReference type="ARBA" id="ARBA00004571"/>
    </source>
</evidence>
<dbReference type="Gene3D" id="2.170.130.10">
    <property type="entry name" value="TonB-dependent receptor, plug domain"/>
    <property type="match status" value="1"/>
</dbReference>
<comment type="caution">
    <text evidence="13">The sequence shown here is derived from an EMBL/GenBank/DDBJ whole genome shotgun (WGS) entry which is preliminary data.</text>
</comment>
<dbReference type="GO" id="GO:0015344">
    <property type="term" value="F:siderophore uptake transmembrane transporter activity"/>
    <property type="evidence" value="ECO:0007669"/>
    <property type="project" value="TreeGrafter"/>
</dbReference>
<evidence type="ECO:0000256" key="3">
    <source>
        <dbReference type="ARBA" id="ARBA00022452"/>
    </source>
</evidence>